<reference evidence="8 9" key="1">
    <citation type="submission" date="2017-03" db="EMBL/GenBank/DDBJ databases">
        <title>Draft Genome sequence of Marispirochaeta sp. strain JC444.</title>
        <authorList>
            <person name="Shivani Y."/>
            <person name="Subhash Y."/>
            <person name="Sasikala C."/>
            <person name="Ramana C."/>
        </authorList>
    </citation>
    <scope>NUCLEOTIDE SEQUENCE [LARGE SCALE GENOMIC DNA]</scope>
    <source>
        <strain evidence="8 9">JC444</strain>
    </source>
</reference>
<evidence type="ECO:0000256" key="1">
    <source>
        <dbReference type="ARBA" id="ARBA00010641"/>
    </source>
</evidence>
<protein>
    <submittedName>
        <fullName evidence="8">RNA polymerase subunit sigma-24</fullName>
    </submittedName>
</protein>
<accession>A0A1Y1RVT0</accession>
<dbReference type="Gene3D" id="1.10.1740.10">
    <property type="match status" value="1"/>
</dbReference>
<evidence type="ECO:0000256" key="4">
    <source>
        <dbReference type="ARBA" id="ARBA00023125"/>
    </source>
</evidence>
<keyword evidence="5" id="KW-0804">Transcription</keyword>
<dbReference type="OrthoDB" id="340239at2"/>
<dbReference type="InterPro" id="IPR013249">
    <property type="entry name" value="RNA_pol_sigma70_r4_t2"/>
</dbReference>
<evidence type="ECO:0000313" key="9">
    <source>
        <dbReference type="Proteomes" id="UP000192343"/>
    </source>
</evidence>
<keyword evidence="3" id="KW-0731">Sigma factor</keyword>
<evidence type="ECO:0000256" key="3">
    <source>
        <dbReference type="ARBA" id="ARBA00023082"/>
    </source>
</evidence>
<dbReference type="InterPro" id="IPR007627">
    <property type="entry name" value="RNA_pol_sigma70_r2"/>
</dbReference>
<proteinExistence type="inferred from homology"/>
<evidence type="ECO:0000259" key="7">
    <source>
        <dbReference type="Pfam" id="PF08281"/>
    </source>
</evidence>
<dbReference type="InterPro" id="IPR013325">
    <property type="entry name" value="RNA_pol_sigma_r2"/>
</dbReference>
<organism evidence="8 9">
    <name type="scientific">Marispirochaeta aestuarii</name>
    <dbReference type="NCBI Taxonomy" id="1963862"/>
    <lineage>
        <taxon>Bacteria</taxon>
        <taxon>Pseudomonadati</taxon>
        <taxon>Spirochaetota</taxon>
        <taxon>Spirochaetia</taxon>
        <taxon>Spirochaetales</taxon>
        <taxon>Spirochaetaceae</taxon>
        <taxon>Marispirochaeta</taxon>
    </lineage>
</organism>
<dbReference type="EMBL" id="MWQY01000019">
    <property type="protein sequence ID" value="ORC32812.1"/>
    <property type="molecule type" value="Genomic_DNA"/>
</dbReference>
<dbReference type="Gene3D" id="1.10.10.10">
    <property type="entry name" value="Winged helix-like DNA-binding domain superfamily/Winged helix DNA-binding domain"/>
    <property type="match status" value="1"/>
</dbReference>
<gene>
    <name evidence="8" type="ORF">B4O97_15270</name>
</gene>
<comment type="similarity">
    <text evidence="1">Belongs to the sigma-70 factor family. ECF subfamily.</text>
</comment>
<dbReference type="Pfam" id="PF04542">
    <property type="entry name" value="Sigma70_r2"/>
    <property type="match status" value="1"/>
</dbReference>
<dbReference type="RefSeq" id="WP_083052141.1">
    <property type="nucleotide sequence ID" value="NZ_CAXXQO010000002.1"/>
</dbReference>
<dbReference type="STRING" id="1963862.B4O97_15270"/>
<dbReference type="InterPro" id="IPR013324">
    <property type="entry name" value="RNA_pol_sigma_r3/r4-like"/>
</dbReference>
<keyword evidence="4" id="KW-0238">DNA-binding</keyword>
<name>A0A1Y1RVT0_9SPIO</name>
<feature type="domain" description="RNA polymerase sigma factor 70 region 4 type 2" evidence="7">
    <location>
        <begin position="111"/>
        <end position="163"/>
    </location>
</feature>
<dbReference type="InterPro" id="IPR036388">
    <property type="entry name" value="WH-like_DNA-bd_sf"/>
</dbReference>
<dbReference type="AlphaFoldDB" id="A0A1Y1RVT0"/>
<sequence length="175" mass="20680">MSHEAQHAESFERVYKEVFPVLFRVAYHITGDKIATEDLCQEAFIRYFNRATPLKTIDDAKYWLIRVVKNLSFNYQKRKGREQKANVKVFNEPQPRMPGGEEEYLRRETSRMVREALEKLPPRLRSPIILKEYGGLSYKEIGKILRITEGNVKVRIFRARNQLQQYLDQEGIDVS</sequence>
<comment type="caution">
    <text evidence="8">The sequence shown here is derived from an EMBL/GenBank/DDBJ whole genome shotgun (WGS) entry which is preliminary data.</text>
</comment>
<evidence type="ECO:0000259" key="6">
    <source>
        <dbReference type="Pfam" id="PF04542"/>
    </source>
</evidence>
<dbReference type="GO" id="GO:0006352">
    <property type="term" value="P:DNA-templated transcription initiation"/>
    <property type="evidence" value="ECO:0007669"/>
    <property type="project" value="InterPro"/>
</dbReference>
<dbReference type="CDD" id="cd06171">
    <property type="entry name" value="Sigma70_r4"/>
    <property type="match status" value="1"/>
</dbReference>
<dbReference type="InterPro" id="IPR014284">
    <property type="entry name" value="RNA_pol_sigma-70_dom"/>
</dbReference>
<evidence type="ECO:0000256" key="5">
    <source>
        <dbReference type="ARBA" id="ARBA00023163"/>
    </source>
</evidence>
<feature type="domain" description="RNA polymerase sigma-70 region 2" evidence="6">
    <location>
        <begin position="15"/>
        <end position="81"/>
    </location>
</feature>
<dbReference type="PANTHER" id="PTHR43133:SF8">
    <property type="entry name" value="RNA POLYMERASE SIGMA FACTOR HI_1459-RELATED"/>
    <property type="match status" value="1"/>
</dbReference>
<evidence type="ECO:0000256" key="2">
    <source>
        <dbReference type="ARBA" id="ARBA00023015"/>
    </source>
</evidence>
<dbReference type="GO" id="GO:0016987">
    <property type="term" value="F:sigma factor activity"/>
    <property type="evidence" value="ECO:0007669"/>
    <property type="project" value="UniProtKB-KW"/>
</dbReference>
<keyword evidence="2" id="KW-0805">Transcription regulation</keyword>
<dbReference type="NCBIfam" id="TIGR02937">
    <property type="entry name" value="sigma70-ECF"/>
    <property type="match status" value="1"/>
</dbReference>
<keyword evidence="9" id="KW-1185">Reference proteome</keyword>
<dbReference type="Proteomes" id="UP000192343">
    <property type="component" value="Unassembled WGS sequence"/>
</dbReference>
<evidence type="ECO:0000313" key="8">
    <source>
        <dbReference type="EMBL" id="ORC32812.1"/>
    </source>
</evidence>
<dbReference type="SUPFAM" id="SSF88946">
    <property type="entry name" value="Sigma2 domain of RNA polymerase sigma factors"/>
    <property type="match status" value="1"/>
</dbReference>
<dbReference type="Pfam" id="PF08281">
    <property type="entry name" value="Sigma70_r4_2"/>
    <property type="match status" value="1"/>
</dbReference>
<dbReference type="GO" id="GO:0003677">
    <property type="term" value="F:DNA binding"/>
    <property type="evidence" value="ECO:0007669"/>
    <property type="project" value="UniProtKB-KW"/>
</dbReference>
<dbReference type="SUPFAM" id="SSF88659">
    <property type="entry name" value="Sigma3 and sigma4 domains of RNA polymerase sigma factors"/>
    <property type="match status" value="1"/>
</dbReference>
<dbReference type="PANTHER" id="PTHR43133">
    <property type="entry name" value="RNA POLYMERASE ECF-TYPE SIGMA FACTO"/>
    <property type="match status" value="1"/>
</dbReference>
<dbReference type="InterPro" id="IPR039425">
    <property type="entry name" value="RNA_pol_sigma-70-like"/>
</dbReference>